<gene>
    <name evidence="5" type="ORF">CUNI_LOCUS21167</name>
</gene>
<dbReference type="PANTHER" id="PTHR15746">
    <property type="entry name" value="RAB11-RELATED"/>
    <property type="match status" value="1"/>
</dbReference>
<dbReference type="PANTHER" id="PTHR15746:SF23">
    <property type="entry name" value="RAB11 INTERACTING PROTEIN, ISOFORM A"/>
    <property type="match status" value="1"/>
</dbReference>
<accession>A0A8S4A1J2</accession>
<dbReference type="InterPro" id="IPR019018">
    <property type="entry name" value="Rab-bd_FIP-RBD"/>
</dbReference>
<dbReference type="SUPFAM" id="SSF144270">
    <property type="entry name" value="Eferin C-derminal domain-like"/>
    <property type="match status" value="1"/>
</dbReference>
<proteinExistence type="predicted"/>
<dbReference type="InterPro" id="IPR037789">
    <property type="entry name" value="FIP_classI"/>
</dbReference>
<reference evidence="5" key="1">
    <citation type="submission" date="2021-04" db="EMBL/GenBank/DDBJ databases">
        <authorList>
            <consortium name="Molecular Ecology Group"/>
        </authorList>
    </citation>
    <scope>NUCLEOTIDE SEQUENCE</scope>
</reference>
<feature type="compositionally biased region" description="Polar residues" evidence="3">
    <location>
        <begin position="24"/>
        <end position="57"/>
    </location>
</feature>
<dbReference type="GO" id="GO:0045055">
    <property type="term" value="P:regulated exocytosis"/>
    <property type="evidence" value="ECO:0007669"/>
    <property type="project" value="TreeGrafter"/>
</dbReference>
<comment type="caution">
    <text evidence="5">The sequence shown here is derived from an EMBL/GenBank/DDBJ whole genome shotgun (WGS) entry which is preliminary data.</text>
</comment>
<evidence type="ECO:0000259" key="4">
    <source>
        <dbReference type="PROSITE" id="PS51511"/>
    </source>
</evidence>
<feature type="domain" description="FIP-RBD" evidence="4">
    <location>
        <begin position="351"/>
        <end position="413"/>
    </location>
</feature>
<feature type="region of interest" description="Disordered" evidence="3">
    <location>
        <begin position="75"/>
        <end position="109"/>
    </location>
</feature>
<keyword evidence="2" id="KW-0597">Phosphoprotein</keyword>
<feature type="non-terminal residue" evidence="5">
    <location>
        <position position="1"/>
    </location>
</feature>
<dbReference type="GO" id="GO:0031267">
    <property type="term" value="F:small GTPase binding"/>
    <property type="evidence" value="ECO:0007669"/>
    <property type="project" value="InterPro"/>
</dbReference>
<evidence type="ECO:0000256" key="2">
    <source>
        <dbReference type="ARBA" id="ARBA00022553"/>
    </source>
</evidence>
<dbReference type="EMBL" id="CAJHNH020008437">
    <property type="protein sequence ID" value="CAG5135609.1"/>
    <property type="molecule type" value="Genomic_DNA"/>
</dbReference>
<feature type="region of interest" description="Disordered" evidence="3">
    <location>
        <begin position="19"/>
        <end position="57"/>
    </location>
</feature>
<evidence type="ECO:0000313" key="6">
    <source>
        <dbReference type="Proteomes" id="UP000678393"/>
    </source>
</evidence>
<feature type="region of interest" description="Disordered" evidence="3">
    <location>
        <begin position="324"/>
        <end position="354"/>
    </location>
</feature>
<dbReference type="OrthoDB" id="8956628at2759"/>
<evidence type="ECO:0000313" key="5">
    <source>
        <dbReference type="EMBL" id="CAG5135609.1"/>
    </source>
</evidence>
<dbReference type="PROSITE" id="PS51511">
    <property type="entry name" value="FIP_RBD"/>
    <property type="match status" value="1"/>
</dbReference>
<feature type="region of interest" description="Disordered" evidence="3">
    <location>
        <begin position="145"/>
        <end position="267"/>
    </location>
</feature>
<dbReference type="Gene3D" id="1.20.5.2440">
    <property type="match status" value="1"/>
</dbReference>
<evidence type="ECO:0000256" key="1">
    <source>
        <dbReference type="ARBA" id="ARBA00022448"/>
    </source>
</evidence>
<evidence type="ECO:0000256" key="3">
    <source>
        <dbReference type="SAM" id="MobiDB-lite"/>
    </source>
</evidence>
<feature type="compositionally biased region" description="Polar residues" evidence="3">
    <location>
        <begin position="324"/>
        <end position="336"/>
    </location>
</feature>
<organism evidence="5 6">
    <name type="scientific">Candidula unifasciata</name>
    <dbReference type="NCBI Taxonomy" id="100452"/>
    <lineage>
        <taxon>Eukaryota</taxon>
        <taxon>Metazoa</taxon>
        <taxon>Spiralia</taxon>
        <taxon>Lophotrochozoa</taxon>
        <taxon>Mollusca</taxon>
        <taxon>Gastropoda</taxon>
        <taxon>Heterobranchia</taxon>
        <taxon>Euthyneura</taxon>
        <taxon>Panpulmonata</taxon>
        <taxon>Eupulmonata</taxon>
        <taxon>Stylommatophora</taxon>
        <taxon>Helicina</taxon>
        <taxon>Helicoidea</taxon>
        <taxon>Geomitridae</taxon>
        <taxon>Candidula</taxon>
    </lineage>
</organism>
<sequence>DALTRSYSMSAAYIKSMSLDRSKLTSCPSNRISTSSINKSANTSNGNVSYNQSSTLPGVSQLHSQSLYNLPGNRRSCAEVPFHQPPPPPYDIKASSKDDSVLSSKDRRAVSEHHINSAFRVPVLPASNHAEPLRHERSSIYESIKEKTEPENSASSSDPESVPMPKPRMKRFGQTDTSSRNYLKDYILPLSSTRPNSSEQHPFNGRDSGILDDRSPSLGNSLEGSITTTDGPVNGSKAQGQTAAADCNSEQSKRDSVHRTPASDRSITQLLDKEMSMNNSSKNRNKITVPSQFYSKENAQGELVVRKRSRGQRDRLRQIRQANRRYTVQGLENSASGLYDESASEPSDSSRTEVPEDMMSVFKNMTKEELLRVVLTSKAQMIRKDQYIRDLENYIDDLLVRVMETTPRLLSRHTLHRL</sequence>
<dbReference type="Pfam" id="PF09457">
    <property type="entry name" value="RBD-FIP"/>
    <property type="match status" value="1"/>
</dbReference>
<protein>
    <recommendedName>
        <fullName evidence="4">FIP-RBD domain-containing protein</fullName>
    </recommendedName>
</protein>
<feature type="compositionally biased region" description="Polar residues" evidence="3">
    <location>
        <begin position="217"/>
        <end position="242"/>
    </location>
</feature>
<dbReference type="InterPro" id="IPR037245">
    <property type="entry name" value="FIP-RBD_C_sf"/>
</dbReference>
<dbReference type="AlphaFoldDB" id="A0A8S4A1J2"/>
<dbReference type="Proteomes" id="UP000678393">
    <property type="component" value="Unassembled WGS sequence"/>
</dbReference>
<keyword evidence="6" id="KW-1185">Reference proteome</keyword>
<name>A0A8S4A1J2_9EUPU</name>
<feature type="compositionally biased region" description="Basic and acidic residues" evidence="3">
    <location>
        <begin position="251"/>
        <end position="262"/>
    </location>
</feature>
<feature type="compositionally biased region" description="Basic and acidic residues" evidence="3">
    <location>
        <begin position="94"/>
        <end position="109"/>
    </location>
</feature>
<feature type="compositionally biased region" description="Polar residues" evidence="3">
    <location>
        <begin position="190"/>
        <end position="201"/>
    </location>
</feature>
<keyword evidence="1" id="KW-0813">Transport</keyword>